<dbReference type="SUPFAM" id="SSF88659">
    <property type="entry name" value="Sigma3 and sigma4 domains of RNA polymerase sigma factors"/>
    <property type="match status" value="2"/>
</dbReference>
<dbReference type="Gene3D" id="1.20.120.1810">
    <property type="match status" value="1"/>
</dbReference>
<evidence type="ECO:0000256" key="4">
    <source>
        <dbReference type="ARBA" id="ARBA00023163"/>
    </source>
</evidence>
<keyword evidence="2" id="KW-0731">Sigma factor</keyword>
<name>A0AAW6LZE2_RHOSG</name>
<evidence type="ECO:0000313" key="8">
    <source>
        <dbReference type="EMBL" id="MDE8649703.1"/>
    </source>
</evidence>
<gene>
    <name evidence="8" type="ORF">PXH69_32530</name>
</gene>
<evidence type="ECO:0000313" key="9">
    <source>
        <dbReference type="Proteomes" id="UP001217325"/>
    </source>
</evidence>
<dbReference type="GO" id="GO:0006352">
    <property type="term" value="P:DNA-templated transcription initiation"/>
    <property type="evidence" value="ECO:0007669"/>
    <property type="project" value="InterPro"/>
</dbReference>
<dbReference type="InterPro" id="IPR014322">
    <property type="entry name" value="RNA_pol_sigma-B/F/G"/>
</dbReference>
<sequence length="257" mass="28501">MTAAPKEDNPYTHLTALFADMTALPEGDSERERLRTQIIEAGLPIAENIAARYRGRGQSHDDLVQVARLGLVNAVNRFDLDKGKDFLSFAVPTMMGEVRKHFRDKGWGVRVPRSLQENYLALKKAQSSLTQRLGREPTTPELADEIGVEPSEIRQIAAAGDSYQSTSLDVETFKDGVSIGDTLGDFDAALDGIDNHETLRPALLALPERERTILLYRFFGELTQAEIAAKVGLSQMHVSRLLTQSLEQLRIELGKLT</sequence>
<dbReference type="CDD" id="cd06171">
    <property type="entry name" value="Sigma70_r4"/>
    <property type="match status" value="1"/>
</dbReference>
<keyword evidence="3" id="KW-0238">DNA-binding</keyword>
<accession>A0AAW6LZE2</accession>
<dbReference type="InterPro" id="IPR007624">
    <property type="entry name" value="RNA_pol_sigma70_r3"/>
</dbReference>
<dbReference type="InterPro" id="IPR013324">
    <property type="entry name" value="RNA_pol_sigma_r3/r4-like"/>
</dbReference>
<dbReference type="PANTHER" id="PTHR30385">
    <property type="entry name" value="SIGMA FACTOR F FLAGELLAR"/>
    <property type="match status" value="1"/>
</dbReference>
<evidence type="ECO:0000256" key="2">
    <source>
        <dbReference type="ARBA" id="ARBA00023082"/>
    </source>
</evidence>
<evidence type="ECO:0000259" key="7">
    <source>
        <dbReference type="Pfam" id="PF04545"/>
    </source>
</evidence>
<dbReference type="InterPro" id="IPR007630">
    <property type="entry name" value="RNA_pol_sigma70_r4"/>
</dbReference>
<evidence type="ECO:0000256" key="1">
    <source>
        <dbReference type="ARBA" id="ARBA00023015"/>
    </source>
</evidence>
<dbReference type="Pfam" id="PF04542">
    <property type="entry name" value="Sigma70_r2"/>
    <property type="match status" value="1"/>
</dbReference>
<dbReference type="InterPro" id="IPR036388">
    <property type="entry name" value="WH-like_DNA-bd_sf"/>
</dbReference>
<keyword evidence="4" id="KW-0804">Transcription</keyword>
<dbReference type="Pfam" id="PF04539">
    <property type="entry name" value="Sigma70_r3"/>
    <property type="match status" value="1"/>
</dbReference>
<reference evidence="8" key="1">
    <citation type="submission" date="2023-02" db="EMBL/GenBank/DDBJ databases">
        <title>A novel hydrolase synthesized by Rhodococcus erythropolis HQ is responsible for the detoxification of Zearalenone.</title>
        <authorList>
            <person name="Hu J."/>
            <person name="Xu J."/>
        </authorList>
    </citation>
    <scope>NUCLEOTIDE SEQUENCE</scope>
    <source>
        <strain evidence="8">HQ</strain>
    </source>
</reference>
<dbReference type="InterPro" id="IPR007627">
    <property type="entry name" value="RNA_pol_sigma70_r2"/>
</dbReference>
<evidence type="ECO:0000259" key="6">
    <source>
        <dbReference type="Pfam" id="PF04542"/>
    </source>
</evidence>
<dbReference type="InterPro" id="IPR014284">
    <property type="entry name" value="RNA_pol_sigma-70_dom"/>
</dbReference>
<dbReference type="AlphaFoldDB" id="A0AAW6LZE2"/>
<dbReference type="GO" id="GO:0003677">
    <property type="term" value="F:DNA binding"/>
    <property type="evidence" value="ECO:0007669"/>
    <property type="project" value="UniProtKB-KW"/>
</dbReference>
<dbReference type="PANTHER" id="PTHR30385:SF4">
    <property type="entry name" value="RNA POLYMERASE SIGMA-E FACTOR"/>
    <property type="match status" value="1"/>
</dbReference>
<proteinExistence type="predicted"/>
<dbReference type="GO" id="GO:0016987">
    <property type="term" value="F:sigma factor activity"/>
    <property type="evidence" value="ECO:0007669"/>
    <property type="project" value="UniProtKB-KW"/>
</dbReference>
<dbReference type="NCBIfam" id="TIGR02937">
    <property type="entry name" value="sigma70-ECF"/>
    <property type="match status" value="1"/>
</dbReference>
<dbReference type="InterPro" id="IPR013325">
    <property type="entry name" value="RNA_pol_sigma_r2"/>
</dbReference>
<feature type="domain" description="RNA polymerase sigma-70 region 4" evidence="7">
    <location>
        <begin position="202"/>
        <end position="250"/>
    </location>
</feature>
<dbReference type="InterPro" id="IPR000943">
    <property type="entry name" value="RNA_pol_sigma70"/>
</dbReference>
<feature type="domain" description="RNA polymerase sigma-70 region 3" evidence="5">
    <location>
        <begin position="121"/>
        <end position="183"/>
    </location>
</feature>
<dbReference type="RefSeq" id="WP_275232992.1">
    <property type="nucleotide sequence ID" value="NZ_JARDXE010000031.1"/>
</dbReference>
<keyword evidence="1" id="KW-0805">Transcription regulation</keyword>
<dbReference type="PRINTS" id="PR00046">
    <property type="entry name" value="SIGMA70FCT"/>
</dbReference>
<dbReference type="EMBL" id="JARDXE010000031">
    <property type="protein sequence ID" value="MDE8649703.1"/>
    <property type="molecule type" value="Genomic_DNA"/>
</dbReference>
<organism evidence="8 9">
    <name type="scientific">Rhodococcus qingshengii</name>
    <dbReference type="NCBI Taxonomy" id="334542"/>
    <lineage>
        <taxon>Bacteria</taxon>
        <taxon>Bacillati</taxon>
        <taxon>Actinomycetota</taxon>
        <taxon>Actinomycetes</taxon>
        <taxon>Mycobacteriales</taxon>
        <taxon>Nocardiaceae</taxon>
        <taxon>Rhodococcus</taxon>
        <taxon>Rhodococcus erythropolis group</taxon>
    </lineage>
</organism>
<dbReference type="Proteomes" id="UP001217325">
    <property type="component" value="Unassembled WGS sequence"/>
</dbReference>
<dbReference type="SUPFAM" id="SSF88946">
    <property type="entry name" value="Sigma2 domain of RNA polymerase sigma factors"/>
    <property type="match status" value="1"/>
</dbReference>
<feature type="domain" description="RNA polymerase sigma-70 region 2" evidence="6">
    <location>
        <begin position="39"/>
        <end position="107"/>
    </location>
</feature>
<evidence type="ECO:0000256" key="3">
    <source>
        <dbReference type="ARBA" id="ARBA00023125"/>
    </source>
</evidence>
<evidence type="ECO:0000259" key="5">
    <source>
        <dbReference type="Pfam" id="PF04539"/>
    </source>
</evidence>
<dbReference type="NCBIfam" id="TIGR02980">
    <property type="entry name" value="SigBFG"/>
    <property type="match status" value="1"/>
</dbReference>
<dbReference type="Gene3D" id="1.10.10.10">
    <property type="entry name" value="Winged helix-like DNA-binding domain superfamily/Winged helix DNA-binding domain"/>
    <property type="match status" value="2"/>
</dbReference>
<comment type="caution">
    <text evidence="8">The sequence shown here is derived from an EMBL/GenBank/DDBJ whole genome shotgun (WGS) entry which is preliminary data.</text>
</comment>
<dbReference type="Pfam" id="PF04545">
    <property type="entry name" value="Sigma70_r4"/>
    <property type="match status" value="1"/>
</dbReference>
<protein>
    <submittedName>
        <fullName evidence="8">SigB/SigF/SigG family RNA polymerase sigma factor</fullName>
    </submittedName>
</protein>